<dbReference type="InterPro" id="IPR003829">
    <property type="entry name" value="Pirin_N_dom"/>
</dbReference>
<organism evidence="5 6">
    <name type="scientific">Kaistia geumhonensis</name>
    <dbReference type="NCBI Taxonomy" id="410839"/>
    <lineage>
        <taxon>Bacteria</taxon>
        <taxon>Pseudomonadati</taxon>
        <taxon>Pseudomonadota</taxon>
        <taxon>Alphaproteobacteria</taxon>
        <taxon>Hyphomicrobiales</taxon>
        <taxon>Kaistiaceae</taxon>
        <taxon>Kaistia</taxon>
    </lineage>
</organism>
<comment type="similarity">
    <text evidence="1 2">Belongs to the pirin family.</text>
</comment>
<dbReference type="SUPFAM" id="SSF51182">
    <property type="entry name" value="RmlC-like cupins"/>
    <property type="match status" value="1"/>
</dbReference>
<sequence>MATRVSDIVQARRRSSGGSFSVNAVDLARMAGLASPLALLDDFRVSGQPFGPHPHAGFSAITYVFEDSPGALRSRDSLGNDLEIGPGGIVWLQAGRGAQHQEVPAVPGAELHGAQIYVNLSSRNKLADPTTMYLLPGDVPEWRSGTGDRIRVLVGSFGNVRSPIAPVEPYSILEVFLTGHVAYPLAEGDNSVVYVLGGELDLAIGGAVHRLTTETAIAISGAGEIQLTAAAGCAHVLLLTGPALDEPVVAEGPFIMNDAEGIRSARQRFQLGGMGQLAPV</sequence>
<dbReference type="Proteomes" id="UP001223743">
    <property type="component" value="Unassembled WGS sequence"/>
</dbReference>
<dbReference type="RefSeq" id="WP_266283229.1">
    <property type="nucleotide sequence ID" value="NZ_JAPKNF010000002.1"/>
</dbReference>
<dbReference type="PANTHER" id="PTHR13903">
    <property type="entry name" value="PIRIN-RELATED"/>
    <property type="match status" value="1"/>
</dbReference>
<evidence type="ECO:0000313" key="6">
    <source>
        <dbReference type="Proteomes" id="UP001223743"/>
    </source>
</evidence>
<evidence type="ECO:0000259" key="4">
    <source>
        <dbReference type="Pfam" id="PF05726"/>
    </source>
</evidence>
<dbReference type="Pfam" id="PF02678">
    <property type="entry name" value="Pirin"/>
    <property type="match status" value="1"/>
</dbReference>
<feature type="domain" description="Pirin C-terminal" evidence="4">
    <location>
        <begin position="180"/>
        <end position="274"/>
    </location>
</feature>
<evidence type="ECO:0000313" key="5">
    <source>
        <dbReference type="EMBL" id="MDQ0517452.1"/>
    </source>
</evidence>
<gene>
    <name evidence="5" type="ORF">QO015_003065</name>
</gene>
<name>A0ABU0M908_9HYPH</name>
<dbReference type="PIRSF" id="PIRSF006232">
    <property type="entry name" value="Pirin"/>
    <property type="match status" value="1"/>
</dbReference>
<dbReference type="Gene3D" id="2.60.120.10">
    <property type="entry name" value="Jelly Rolls"/>
    <property type="match status" value="2"/>
</dbReference>
<dbReference type="Pfam" id="PF05726">
    <property type="entry name" value="Pirin_C"/>
    <property type="match status" value="1"/>
</dbReference>
<dbReference type="EMBL" id="JAUSWJ010000001">
    <property type="protein sequence ID" value="MDQ0517452.1"/>
    <property type="molecule type" value="Genomic_DNA"/>
</dbReference>
<reference evidence="5 6" key="1">
    <citation type="submission" date="2023-07" db="EMBL/GenBank/DDBJ databases">
        <title>Genomic Encyclopedia of Type Strains, Phase IV (KMG-IV): sequencing the most valuable type-strain genomes for metagenomic binning, comparative biology and taxonomic classification.</title>
        <authorList>
            <person name="Goeker M."/>
        </authorList>
    </citation>
    <scope>NUCLEOTIDE SEQUENCE [LARGE SCALE GENOMIC DNA]</scope>
    <source>
        <strain evidence="5 6">B1-1</strain>
    </source>
</reference>
<dbReference type="PANTHER" id="PTHR13903:SF8">
    <property type="entry name" value="PIRIN"/>
    <property type="match status" value="1"/>
</dbReference>
<evidence type="ECO:0000256" key="2">
    <source>
        <dbReference type="RuleBase" id="RU003457"/>
    </source>
</evidence>
<protein>
    <submittedName>
        <fullName evidence="5">Redox-sensitive bicupin YhaK (Pirin superfamily)</fullName>
    </submittedName>
</protein>
<comment type="caution">
    <text evidence="5">The sequence shown here is derived from an EMBL/GenBank/DDBJ whole genome shotgun (WGS) entry which is preliminary data.</text>
</comment>
<evidence type="ECO:0000259" key="3">
    <source>
        <dbReference type="Pfam" id="PF02678"/>
    </source>
</evidence>
<proteinExistence type="inferred from homology"/>
<feature type="domain" description="Pirin N-terminal" evidence="3">
    <location>
        <begin position="45"/>
        <end position="118"/>
    </location>
</feature>
<dbReference type="InterPro" id="IPR008778">
    <property type="entry name" value="Pirin_C_dom"/>
</dbReference>
<dbReference type="InterPro" id="IPR012093">
    <property type="entry name" value="Pirin"/>
</dbReference>
<evidence type="ECO:0000256" key="1">
    <source>
        <dbReference type="ARBA" id="ARBA00008416"/>
    </source>
</evidence>
<dbReference type="InterPro" id="IPR014710">
    <property type="entry name" value="RmlC-like_jellyroll"/>
</dbReference>
<accession>A0ABU0M908</accession>
<dbReference type="InterPro" id="IPR011051">
    <property type="entry name" value="RmlC_Cupin_sf"/>
</dbReference>
<keyword evidence="6" id="KW-1185">Reference proteome</keyword>